<protein>
    <submittedName>
        <fullName evidence="1">Uncharacterized protein</fullName>
    </submittedName>
</protein>
<sequence>MADRNFLKASFFILLVLLQAAVFAGCLGDTEQPLTLPVGAEPSAKLRNDRGIAHYQATRYQDALLQFMQAYSADKTGGEIHFNIALSFHKRGKPKQAAEHFKQAKIYAQGNEKILSSVLLNKYLKKKE</sequence>
<name>A0A3B1D350_9ZZZZ</name>
<gene>
    <name evidence="1" type="ORF">MNBD_NITROSPINAE05-847</name>
</gene>
<dbReference type="Gene3D" id="1.25.40.10">
    <property type="entry name" value="Tetratricopeptide repeat domain"/>
    <property type="match status" value="1"/>
</dbReference>
<dbReference type="PROSITE" id="PS51257">
    <property type="entry name" value="PROKAR_LIPOPROTEIN"/>
    <property type="match status" value="1"/>
</dbReference>
<reference evidence="1" key="1">
    <citation type="submission" date="2018-06" db="EMBL/GenBank/DDBJ databases">
        <authorList>
            <person name="Zhirakovskaya E."/>
        </authorList>
    </citation>
    <scope>NUCLEOTIDE SEQUENCE</scope>
</reference>
<accession>A0A3B1D350</accession>
<dbReference type="EMBL" id="UOGG01000238">
    <property type="protein sequence ID" value="VAX33201.1"/>
    <property type="molecule type" value="Genomic_DNA"/>
</dbReference>
<dbReference type="SMART" id="SM00028">
    <property type="entry name" value="TPR"/>
    <property type="match status" value="2"/>
</dbReference>
<dbReference type="InterPro" id="IPR011990">
    <property type="entry name" value="TPR-like_helical_dom_sf"/>
</dbReference>
<organism evidence="1">
    <name type="scientific">hydrothermal vent metagenome</name>
    <dbReference type="NCBI Taxonomy" id="652676"/>
    <lineage>
        <taxon>unclassified sequences</taxon>
        <taxon>metagenomes</taxon>
        <taxon>ecological metagenomes</taxon>
    </lineage>
</organism>
<dbReference type="SUPFAM" id="SSF48452">
    <property type="entry name" value="TPR-like"/>
    <property type="match status" value="1"/>
</dbReference>
<dbReference type="AlphaFoldDB" id="A0A3B1D350"/>
<proteinExistence type="predicted"/>
<dbReference type="InterPro" id="IPR019734">
    <property type="entry name" value="TPR_rpt"/>
</dbReference>
<evidence type="ECO:0000313" key="1">
    <source>
        <dbReference type="EMBL" id="VAX33201.1"/>
    </source>
</evidence>